<organism evidence="6 7">
    <name type="scientific">Sphingomonas changnyeongensis</name>
    <dbReference type="NCBI Taxonomy" id="2698679"/>
    <lineage>
        <taxon>Bacteria</taxon>
        <taxon>Pseudomonadati</taxon>
        <taxon>Pseudomonadota</taxon>
        <taxon>Alphaproteobacteria</taxon>
        <taxon>Sphingomonadales</taxon>
        <taxon>Sphingomonadaceae</taxon>
        <taxon>Sphingomonas</taxon>
    </lineage>
</organism>
<dbReference type="Pfam" id="PF12804">
    <property type="entry name" value="NTP_transf_3"/>
    <property type="match status" value="1"/>
</dbReference>
<dbReference type="GO" id="GO:0016779">
    <property type="term" value="F:nucleotidyltransferase activity"/>
    <property type="evidence" value="ECO:0007669"/>
    <property type="project" value="UniProtKB-ARBA"/>
</dbReference>
<evidence type="ECO:0000256" key="3">
    <source>
        <dbReference type="ARBA" id="ARBA00022842"/>
    </source>
</evidence>
<dbReference type="SUPFAM" id="SSF53448">
    <property type="entry name" value="Nucleotide-diphospho-sugar transferases"/>
    <property type="match status" value="1"/>
</dbReference>
<keyword evidence="4" id="KW-0472">Membrane</keyword>
<accession>A0A7Z2NTN4</accession>
<keyword evidence="1" id="KW-0479">Metal-binding</keyword>
<gene>
    <name evidence="6" type="ORF">GVO57_00860</name>
</gene>
<evidence type="ECO:0000313" key="7">
    <source>
        <dbReference type="Proteomes" id="UP000464468"/>
    </source>
</evidence>
<dbReference type="SUPFAM" id="SSF56784">
    <property type="entry name" value="HAD-like"/>
    <property type="match status" value="1"/>
</dbReference>
<dbReference type="KEGG" id="schy:GVO57_00860"/>
<reference evidence="6 7" key="1">
    <citation type="submission" date="2020-01" db="EMBL/GenBank/DDBJ databases">
        <title>Sphingomonas sp. C33 whole genome sequece.</title>
        <authorList>
            <person name="Park C."/>
        </authorList>
    </citation>
    <scope>NUCLEOTIDE SEQUENCE [LARGE SCALE GENOMIC DNA]</scope>
    <source>
        <strain evidence="6 7">C33</strain>
    </source>
</reference>
<dbReference type="InterPro" id="IPR029044">
    <property type="entry name" value="Nucleotide-diphossugar_trans"/>
</dbReference>
<keyword evidence="4" id="KW-0812">Transmembrane</keyword>
<protein>
    <submittedName>
        <fullName evidence="6">HAD-IB family hydrolase</fullName>
    </submittedName>
</protein>
<dbReference type="Pfam" id="PF12710">
    <property type="entry name" value="HAD"/>
    <property type="match status" value="1"/>
</dbReference>
<dbReference type="Gene3D" id="3.90.550.10">
    <property type="entry name" value="Spore Coat Polysaccharide Biosynthesis Protein SpsA, Chain A"/>
    <property type="match status" value="1"/>
</dbReference>
<dbReference type="InterPro" id="IPR050582">
    <property type="entry name" value="HAD-like_SerB"/>
</dbReference>
<feature type="transmembrane region" description="Helical" evidence="4">
    <location>
        <begin position="308"/>
        <end position="327"/>
    </location>
</feature>
<dbReference type="Proteomes" id="UP000464468">
    <property type="component" value="Chromosome"/>
</dbReference>
<dbReference type="Gene3D" id="3.40.50.1000">
    <property type="entry name" value="HAD superfamily/HAD-like"/>
    <property type="match status" value="1"/>
</dbReference>
<dbReference type="PANTHER" id="PTHR43344:SF13">
    <property type="entry name" value="PHOSPHATASE RV3661-RELATED"/>
    <property type="match status" value="1"/>
</dbReference>
<dbReference type="InterPro" id="IPR036412">
    <property type="entry name" value="HAD-like_sf"/>
</dbReference>
<dbReference type="InterPro" id="IPR023214">
    <property type="entry name" value="HAD_sf"/>
</dbReference>
<evidence type="ECO:0000256" key="2">
    <source>
        <dbReference type="ARBA" id="ARBA00022801"/>
    </source>
</evidence>
<feature type="domain" description="MobA-like NTP transferase" evidence="5">
    <location>
        <begin position="31"/>
        <end position="141"/>
    </location>
</feature>
<dbReference type="PANTHER" id="PTHR43344">
    <property type="entry name" value="PHOSPHOSERINE PHOSPHATASE"/>
    <property type="match status" value="1"/>
</dbReference>
<dbReference type="InterPro" id="IPR006385">
    <property type="entry name" value="HAD_hydro_SerB1"/>
</dbReference>
<evidence type="ECO:0000313" key="6">
    <source>
        <dbReference type="EMBL" id="QHL89631.1"/>
    </source>
</evidence>
<proteinExistence type="predicted"/>
<dbReference type="Gene3D" id="1.20.1440.100">
    <property type="entry name" value="SG protein - dephosphorylation function"/>
    <property type="match status" value="1"/>
</dbReference>
<keyword evidence="3" id="KW-0460">Magnesium</keyword>
<dbReference type="InterPro" id="IPR025877">
    <property type="entry name" value="MobA-like_NTP_Trfase"/>
</dbReference>
<sequence>MSARQHQVWSVALLAGQRPGTDPLARGFRRGAKAVIPINGRPMIAWVLDALLKSRHVGRIVIIAKDGDLLNDPALVHFMAEPRITVRSGGAGISRNIMALAGRETLPWPIMITTADHPLLTTQMVDDFLARASTHDLSVGMVARETMLARYPGTDRTWLRFSDDGYTGANLFALHTPVTWNALQLWTLAEQDRKKALRLFLHFGPRLAFKALTRRVSGPEGIALAGARLGLSAQLVAMADPDAGIDVDKWSDYWQVDAILRARGAQAAAAAPSGARAAAKISIFDLDRTLTRQPTYTALLLFMAWNHARWRLVLVPLVLAAMLAYLARLVSRRRLKEIEHALLIGSAVPRATVHALAERFADRLDRNGFFAEGRQRIAAERAEGRRVILATAANGFYVEALARRLGIDELVCTRSTWHDDRLTPAIDGDNCYGEAKREMVERHLEAEGLARADIHVRFFSDHASDRPTFEWSDEPVAVNPSAKLRALATRRRWPVLHWS</sequence>
<dbReference type="GO" id="GO:0046872">
    <property type="term" value="F:metal ion binding"/>
    <property type="evidence" value="ECO:0007669"/>
    <property type="project" value="UniProtKB-KW"/>
</dbReference>
<keyword evidence="2 6" id="KW-0378">Hydrolase</keyword>
<keyword evidence="7" id="KW-1185">Reference proteome</keyword>
<evidence type="ECO:0000256" key="4">
    <source>
        <dbReference type="SAM" id="Phobius"/>
    </source>
</evidence>
<name>A0A7Z2NTN4_9SPHN</name>
<keyword evidence="4" id="KW-1133">Transmembrane helix</keyword>
<evidence type="ECO:0000256" key="1">
    <source>
        <dbReference type="ARBA" id="ARBA00022723"/>
    </source>
</evidence>
<dbReference type="NCBIfam" id="TIGR01488">
    <property type="entry name" value="HAD-SF-IB"/>
    <property type="match status" value="1"/>
</dbReference>
<dbReference type="AlphaFoldDB" id="A0A7Z2NTN4"/>
<dbReference type="GO" id="GO:0016787">
    <property type="term" value="F:hydrolase activity"/>
    <property type="evidence" value="ECO:0007669"/>
    <property type="project" value="UniProtKB-KW"/>
</dbReference>
<evidence type="ECO:0000259" key="5">
    <source>
        <dbReference type="Pfam" id="PF12804"/>
    </source>
</evidence>
<dbReference type="RefSeq" id="WP_160591056.1">
    <property type="nucleotide sequence ID" value="NZ_CP047895.1"/>
</dbReference>
<dbReference type="NCBIfam" id="TIGR01490">
    <property type="entry name" value="HAD-SF-IB-hyp1"/>
    <property type="match status" value="1"/>
</dbReference>
<dbReference type="EMBL" id="CP047895">
    <property type="protein sequence ID" value="QHL89631.1"/>
    <property type="molecule type" value="Genomic_DNA"/>
</dbReference>